<dbReference type="EMBL" id="CP069031">
    <property type="protein sequence ID" value="QRC98866.1"/>
    <property type="molecule type" value="Genomic_DNA"/>
</dbReference>
<dbReference type="VEuPathDB" id="FungiDB:JI435_412680"/>
<dbReference type="AlphaFoldDB" id="A0A7U2I3V5"/>
<organism evidence="1 2">
    <name type="scientific">Phaeosphaeria nodorum (strain SN15 / ATCC MYA-4574 / FGSC 10173)</name>
    <name type="common">Glume blotch fungus</name>
    <name type="synonym">Parastagonospora nodorum</name>
    <dbReference type="NCBI Taxonomy" id="321614"/>
    <lineage>
        <taxon>Eukaryota</taxon>
        <taxon>Fungi</taxon>
        <taxon>Dikarya</taxon>
        <taxon>Ascomycota</taxon>
        <taxon>Pezizomycotina</taxon>
        <taxon>Dothideomycetes</taxon>
        <taxon>Pleosporomycetidae</taxon>
        <taxon>Pleosporales</taxon>
        <taxon>Pleosporineae</taxon>
        <taxon>Phaeosphaeriaceae</taxon>
        <taxon>Parastagonospora</taxon>
    </lineage>
</organism>
<name>A0A7U2I3V5_PHANO</name>
<gene>
    <name evidence="1" type="ORF">JI435_412680</name>
</gene>
<sequence>MLSPSFSPPISNLLSRLKLFFFHVKKSDLLYTLFISYYSHFPLTDLLHLNYPRTKTCSSI</sequence>
<protein>
    <submittedName>
        <fullName evidence="1">Uncharacterized protein</fullName>
    </submittedName>
</protein>
<keyword evidence="2" id="KW-1185">Reference proteome</keyword>
<proteinExistence type="predicted"/>
<evidence type="ECO:0000313" key="2">
    <source>
        <dbReference type="Proteomes" id="UP000663193"/>
    </source>
</evidence>
<evidence type="ECO:0000313" key="1">
    <source>
        <dbReference type="EMBL" id="QRC98866.1"/>
    </source>
</evidence>
<reference evidence="2" key="1">
    <citation type="journal article" date="2021" name="BMC Genomics">
        <title>Chromosome-level genome assembly and manually-curated proteome of model necrotroph Parastagonospora nodorum Sn15 reveals a genome-wide trove of candidate effector homologs, and redundancy of virulence-related functions within an accessory chromosome.</title>
        <authorList>
            <person name="Bertazzoni S."/>
            <person name="Jones D.A.B."/>
            <person name="Phan H.T."/>
            <person name="Tan K.-C."/>
            <person name="Hane J.K."/>
        </authorList>
    </citation>
    <scope>NUCLEOTIDE SEQUENCE [LARGE SCALE GENOMIC DNA]</scope>
    <source>
        <strain evidence="2">SN15 / ATCC MYA-4574 / FGSC 10173)</strain>
    </source>
</reference>
<dbReference type="Proteomes" id="UP000663193">
    <property type="component" value="Chromosome 9"/>
</dbReference>
<accession>A0A7U2I3V5</accession>